<keyword evidence="8" id="KW-0378">Hydrolase</keyword>
<dbReference type="Pfam" id="PF17917">
    <property type="entry name" value="RT_RNaseH"/>
    <property type="match status" value="1"/>
</dbReference>
<evidence type="ECO:0000256" key="10">
    <source>
        <dbReference type="ARBA" id="ARBA00022918"/>
    </source>
</evidence>
<keyword evidence="20" id="KW-1185">Reference proteome</keyword>
<dbReference type="Proteomes" id="UP001152747">
    <property type="component" value="Unassembled WGS sequence"/>
</dbReference>
<keyword evidence="11" id="KW-0238">DNA-binding</keyword>
<feature type="compositionally biased region" description="Basic and acidic residues" evidence="14">
    <location>
        <begin position="221"/>
        <end position="234"/>
    </location>
</feature>
<sequence>MARETEEQRSSCSASSRSSKSRDDCFADYMRLNSLPDPEPYSGKSYENIDQFLKVFELKYGKLVKSAQELSLILPAKFLKGRAKKLFESLKIDESVTWEWVKVEFKKLINASRTSRKVRSLDLWMTMNIRKEQSMSKYLVEVEKLANDAFENDDKHLVDMMKTQKLLQAAKRNPSMIGLLAMKRNEKPEGSQYEYLKSSALQFEYDTTSYRQEKFKKKEPKKNPGGEKEKKSEKSDEEEEDPEKEKDAEKTKKSGCFNCGKLGHIAKVCRAPKKNVGLVNQEMNEHESKISAQMGDSSFNIVLDSGAMASVLSNKAWDDIVAEAGTMEIEELPPPKFALYDVSGRRMDVVKQVKIPLKIRNIVANVQFQIVKSPEVVAILGTDAFAKFGIHLAFTENEKVVKIRKKCRIPPRSAKLLRVKVEGLDCGKENDFMIKSHQKYISDGLCKMDTKKNATVTVLNIEDTPILLKKNDIIGMAEFESWNEIELINKPKIEEKQEIRQIVLGDEREKRLEKVLGEIRKNGEVSKIAEEIIAEFLDIFALEDSELTQTELLEYEIELENEKPVRQKARPLPLALREEVTRMIQQMLENNVIRESSSGFLSPVVLVKKKNGKLRLCVDYRKLNEVVKTNAFPLPHIESTLQSLNQKRVFSTIDLLAGYWQVKLAEKSKEKTAFAVLGKLFEFNVLPFGLATSPAVFQNLMESTMGELLENCAFIYLDDVLIASNSVEEHRDDVRKVLQKIRVAGLKVKAEKCAFFKEEVEFLGHKLTLNGVQADSGKIEKVQNWPVPENRTQLQSFLGFCNYYRRYVFNYANIVAPLTPLTSAKVPWIWENPQKDAFEKLKFAMTQAPVLVQPDIEAAQKLTRPFALFTDASGYGVGAVLAQLSEEGLYKPVAFTSKALTKAERGYHITDKEALALVTALRRFKHFVYGVPITVYTDHQPLTSLFKSAKLADRLLRWSLEMQEFTPKILYLKGKANVVADALSRGAVREPEEMVIARNGEEIDRIVSGITTKQNWRMLLEQDPLWKNIIEKLEKGVQGKVKVPGKKLKLDIADFMLVDGDLYKIMEKTDKICRVVPSELTRKLAEEAHCGIFSGHYNADRTCKKLKEKFYWPNMGCEIEKVYKECKECLWGNSQEKLVAPLKPYLTSKPMEIVAVDLIEMGRSAKGNKYILSIIDLFTKYGSAIAIPDKKAETVAQALIENWIIREGRIPKILLSDQGLEFCNETLNKLLKMTQTIHTETKGYNSRENGGVERLNRTLVTILKKDLKILTDWDEKLPFAVFCYNATRHETTGESPYFLLYGSDPVIPMETAPEDEIKLHHMDTDEYKYILMQELQEAHERVRETARKEQENYKNIFDKKVGATDRDYPQKGDRVLIKIPTEKGSSAHPKLTNEWKGPYRIVECSQNSVEVVPVIGNSESLRIPYDQVKKVPNQFIDMPVETKKGRGRRKAAQNLIQKIAQVPENENCYSRPSGCGCDSCEVQVEYKDVKIATSSLTVAAGIIAARRQRLSLEEKEVLVWAQLNESDLEDKVEAIYEFARCPKIVEYAKRFDKWQEAAEKMIEKLKNMAKPQPIELHQKTVIFMPRMERATVAVSRDACLLHIKDNDIGMIFEKYAFQKVETVIIWVWTRADVPYIDTIREVVKEKPDHVTLWVLPLPLQGTVDKIPEIVDAFGVVRKVARKGDHILDPGDLKKKNGMTLTAMVDGGPRMRTEDLWNYIKNVKAALPEAKWLDLFKEPNAKDHHRN</sequence>
<keyword evidence="5" id="KW-0479">Metal-binding</keyword>
<evidence type="ECO:0000256" key="9">
    <source>
        <dbReference type="ARBA" id="ARBA00022908"/>
    </source>
</evidence>
<dbReference type="Pfam" id="PF00078">
    <property type="entry name" value="RVT_1"/>
    <property type="match status" value="1"/>
</dbReference>
<dbReference type="PANTHER" id="PTHR37984:SF5">
    <property type="entry name" value="PROTEIN NYNRIN-LIKE"/>
    <property type="match status" value="1"/>
</dbReference>
<dbReference type="SUPFAM" id="SSF50630">
    <property type="entry name" value="Acid proteases"/>
    <property type="match status" value="1"/>
</dbReference>
<dbReference type="Gene3D" id="4.10.60.10">
    <property type="entry name" value="Zinc finger, CCHC-type"/>
    <property type="match status" value="1"/>
</dbReference>
<evidence type="ECO:0000256" key="12">
    <source>
        <dbReference type="PROSITE-ProRule" id="PRU00047"/>
    </source>
</evidence>
<evidence type="ECO:0000256" key="4">
    <source>
        <dbReference type="ARBA" id="ARBA00022722"/>
    </source>
</evidence>
<dbReference type="InterPro" id="IPR041373">
    <property type="entry name" value="RT_RNaseH"/>
</dbReference>
<dbReference type="InterPro" id="IPR001878">
    <property type="entry name" value="Znf_CCHC"/>
</dbReference>
<dbReference type="EC" id="2.7.7.49" evidence="1"/>
<evidence type="ECO:0000259" key="16">
    <source>
        <dbReference type="PROSITE" id="PS50878"/>
    </source>
</evidence>
<dbReference type="Pfam" id="PF00098">
    <property type="entry name" value="zf-CCHC"/>
    <property type="match status" value="1"/>
</dbReference>
<keyword evidence="12" id="KW-0862">Zinc</keyword>
<name>A0A9P1N7Z9_9PELO</name>
<feature type="DNA-binding region" description="Integrase-type" evidence="13">
    <location>
        <begin position="1373"/>
        <end position="1433"/>
    </location>
</feature>
<dbReference type="InterPro" id="IPR021109">
    <property type="entry name" value="Peptidase_aspartic_dom_sf"/>
</dbReference>
<dbReference type="GO" id="GO:0004519">
    <property type="term" value="F:endonuclease activity"/>
    <property type="evidence" value="ECO:0007669"/>
    <property type="project" value="UniProtKB-KW"/>
</dbReference>
<dbReference type="GO" id="GO:0008270">
    <property type="term" value="F:zinc ion binding"/>
    <property type="evidence" value="ECO:0007669"/>
    <property type="project" value="UniProtKB-KW"/>
</dbReference>
<evidence type="ECO:0000313" key="20">
    <source>
        <dbReference type="Proteomes" id="UP001152747"/>
    </source>
</evidence>
<dbReference type="Gene3D" id="3.30.70.270">
    <property type="match status" value="2"/>
</dbReference>
<feature type="domain" description="Integrase catalytic" evidence="17">
    <location>
        <begin position="1146"/>
        <end position="1304"/>
    </location>
</feature>
<dbReference type="InterPro" id="IPR050951">
    <property type="entry name" value="Retrovirus_Pol_polyprotein"/>
</dbReference>
<dbReference type="Gene3D" id="3.10.10.10">
    <property type="entry name" value="HIV Type 1 Reverse Transcriptase, subunit A, domain 1"/>
    <property type="match status" value="1"/>
</dbReference>
<evidence type="ECO:0000256" key="13">
    <source>
        <dbReference type="PROSITE-ProRule" id="PRU00506"/>
    </source>
</evidence>
<dbReference type="SUPFAM" id="SSF53098">
    <property type="entry name" value="Ribonuclease H-like"/>
    <property type="match status" value="1"/>
</dbReference>
<evidence type="ECO:0000256" key="5">
    <source>
        <dbReference type="ARBA" id="ARBA00022723"/>
    </source>
</evidence>
<protein>
    <recommendedName>
        <fullName evidence="1">RNA-directed DNA polymerase</fullName>
        <ecNumber evidence="1">2.7.7.49</ecNumber>
    </recommendedName>
</protein>
<evidence type="ECO:0000259" key="15">
    <source>
        <dbReference type="PROSITE" id="PS50158"/>
    </source>
</evidence>
<dbReference type="Gene3D" id="3.30.420.10">
    <property type="entry name" value="Ribonuclease H-like superfamily/Ribonuclease H"/>
    <property type="match status" value="1"/>
</dbReference>
<dbReference type="InterPro" id="IPR000477">
    <property type="entry name" value="RT_dom"/>
</dbReference>
<keyword evidence="6" id="KW-0688">Ribosomal frameshifting</keyword>
<keyword evidence="2" id="KW-0808">Transferase</keyword>
<dbReference type="FunFam" id="3.30.420.10:FF:000032">
    <property type="entry name" value="Retrovirus-related Pol polyprotein from transposon 297-like Protein"/>
    <property type="match status" value="1"/>
</dbReference>
<dbReference type="Pfam" id="PF17921">
    <property type="entry name" value="Integrase_H2C2"/>
    <property type="match status" value="1"/>
</dbReference>
<dbReference type="SMART" id="SM00343">
    <property type="entry name" value="ZnF_C2HC"/>
    <property type="match status" value="1"/>
</dbReference>
<dbReference type="FunFam" id="1.10.340.70:FF:000001">
    <property type="entry name" value="Retrovirus-related Pol polyprotein from transposon gypsy-like Protein"/>
    <property type="match status" value="1"/>
</dbReference>
<proteinExistence type="predicted"/>
<dbReference type="FunFam" id="3.10.20.370:FF:000001">
    <property type="entry name" value="Retrovirus-related Pol polyprotein from transposon 17.6-like protein"/>
    <property type="match status" value="1"/>
</dbReference>
<evidence type="ECO:0000256" key="2">
    <source>
        <dbReference type="ARBA" id="ARBA00022679"/>
    </source>
</evidence>
<feature type="domain" description="Integrase-type" evidence="18">
    <location>
        <begin position="1373"/>
        <end position="1433"/>
    </location>
</feature>
<dbReference type="InterPro" id="IPR041588">
    <property type="entry name" value="Integrase_H2C2"/>
</dbReference>
<dbReference type="Gene3D" id="3.10.20.370">
    <property type="match status" value="1"/>
</dbReference>
<dbReference type="GO" id="GO:0042575">
    <property type="term" value="C:DNA polymerase complex"/>
    <property type="evidence" value="ECO:0007669"/>
    <property type="project" value="UniProtKB-ARBA"/>
</dbReference>
<dbReference type="SUPFAM" id="SSF56672">
    <property type="entry name" value="DNA/RNA polymerases"/>
    <property type="match status" value="1"/>
</dbReference>
<evidence type="ECO:0000256" key="6">
    <source>
        <dbReference type="ARBA" id="ARBA00022758"/>
    </source>
</evidence>
<dbReference type="EMBL" id="CANHGI010000006">
    <property type="protein sequence ID" value="CAI5454539.1"/>
    <property type="molecule type" value="Genomic_DNA"/>
</dbReference>
<dbReference type="CDD" id="cd01647">
    <property type="entry name" value="RT_LTR"/>
    <property type="match status" value="1"/>
</dbReference>
<evidence type="ECO:0000256" key="8">
    <source>
        <dbReference type="ARBA" id="ARBA00022801"/>
    </source>
</evidence>
<evidence type="ECO:0000256" key="3">
    <source>
        <dbReference type="ARBA" id="ARBA00022695"/>
    </source>
</evidence>
<dbReference type="FunFam" id="3.30.70.270:FF:000020">
    <property type="entry name" value="Transposon Tf2-6 polyprotein-like Protein"/>
    <property type="match status" value="1"/>
</dbReference>
<dbReference type="Gene3D" id="1.10.340.70">
    <property type="match status" value="1"/>
</dbReference>
<evidence type="ECO:0000259" key="17">
    <source>
        <dbReference type="PROSITE" id="PS50994"/>
    </source>
</evidence>
<dbReference type="GO" id="GO:0003964">
    <property type="term" value="F:RNA-directed DNA polymerase activity"/>
    <property type="evidence" value="ECO:0007669"/>
    <property type="project" value="UniProtKB-KW"/>
</dbReference>
<dbReference type="PROSITE" id="PS50878">
    <property type="entry name" value="RT_POL"/>
    <property type="match status" value="1"/>
</dbReference>
<evidence type="ECO:0000256" key="11">
    <source>
        <dbReference type="ARBA" id="ARBA00023125"/>
    </source>
</evidence>
<dbReference type="GO" id="GO:0016787">
    <property type="term" value="F:hydrolase activity"/>
    <property type="evidence" value="ECO:0007669"/>
    <property type="project" value="UniProtKB-KW"/>
</dbReference>
<dbReference type="InterPro" id="IPR001037">
    <property type="entry name" value="Integrase_C_retrovir"/>
</dbReference>
<dbReference type="GO" id="GO:0015074">
    <property type="term" value="P:DNA integration"/>
    <property type="evidence" value="ECO:0007669"/>
    <property type="project" value="UniProtKB-KW"/>
</dbReference>
<dbReference type="InterPro" id="IPR043128">
    <property type="entry name" value="Rev_trsase/Diguanyl_cyclase"/>
</dbReference>
<feature type="compositionally biased region" description="Basic and acidic residues" evidence="14">
    <location>
        <begin position="243"/>
        <end position="252"/>
    </location>
</feature>
<evidence type="ECO:0000256" key="7">
    <source>
        <dbReference type="ARBA" id="ARBA00022759"/>
    </source>
</evidence>
<organism evidence="19 20">
    <name type="scientific">Caenorhabditis angaria</name>
    <dbReference type="NCBI Taxonomy" id="860376"/>
    <lineage>
        <taxon>Eukaryota</taxon>
        <taxon>Metazoa</taxon>
        <taxon>Ecdysozoa</taxon>
        <taxon>Nematoda</taxon>
        <taxon>Chromadorea</taxon>
        <taxon>Rhabditida</taxon>
        <taxon>Rhabditina</taxon>
        <taxon>Rhabditomorpha</taxon>
        <taxon>Rhabditoidea</taxon>
        <taxon>Rhabditidae</taxon>
        <taxon>Peloderinae</taxon>
        <taxon>Caenorhabditis</taxon>
    </lineage>
</organism>
<dbReference type="InterPro" id="IPR043502">
    <property type="entry name" value="DNA/RNA_pol_sf"/>
</dbReference>
<feature type="region of interest" description="Disordered" evidence="14">
    <location>
        <begin position="1"/>
        <end position="22"/>
    </location>
</feature>
<dbReference type="GO" id="GO:0075523">
    <property type="term" value="P:viral translational frameshifting"/>
    <property type="evidence" value="ECO:0007669"/>
    <property type="project" value="UniProtKB-KW"/>
</dbReference>
<dbReference type="InterPro" id="IPR012337">
    <property type="entry name" value="RNaseH-like_sf"/>
</dbReference>
<feature type="domain" description="Reverse transcriptase" evidence="16">
    <location>
        <begin position="588"/>
        <end position="767"/>
    </location>
</feature>
<dbReference type="PANTHER" id="PTHR37984">
    <property type="entry name" value="PROTEIN CBG26694"/>
    <property type="match status" value="1"/>
</dbReference>
<comment type="caution">
    <text evidence="19">The sequence shown here is derived from an EMBL/GenBank/DDBJ whole genome shotgun (WGS) entry which is preliminary data.</text>
</comment>
<evidence type="ECO:0000256" key="1">
    <source>
        <dbReference type="ARBA" id="ARBA00012493"/>
    </source>
</evidence>
<dbReference type="CDD" id="cd09274">
    <property type="entry name" value="RNase_HI_RT_Ty3"/>
    <property type="match status" value="1"/>
</dbReference>
<dbReference type="OrthoDB" id="154058at2759"/>
<dbReference type="PROSITE" id="PS50158">
    <property type="entry name" value="ZF_CCHC"/>
    <property type="match status" value="1"/>
</dbReference>
<dbReference type="GO" id="GO:0003677">
    <property type="term" value="F:DNA binding"/>
    <property type="evidence" value="ECO:0007669"/>
    <property type="project" value="UniProtKB-KW"/>
</dbReference>
<dbReference type="Gene3D" id="2.40.70.10">
    <property type="entry name" value="Acid Proteases"/>
    <property type="match status" value="1"/>
</dbReference>
<keyword evidence="4" id="KW-0540">Nuclease</keyword>
<dbReference type="PROSITE" id="PS50994">
    <property type="entry name" value="INTEGRASE"/>
    <property type="match status" value="1"/>
</dbReference>
<dbReference type="InterPro" id="IPR001584">
    <property type="entry name" value="Integrase_cat-core"/>
</dbReference>
<keyword evidence="12" id="KW-0863">Zinc-finger</keyword>
<reference evidence="19" key="1">
    <citation type="submission" date="2022-11" db="EMBL/GenBank/DDBJ databases">
        <authorList>
            <person name="Kikuchi T."/>
        </authorList>
    </citation>
    <scope>NUCLEOTIDE SEQUENCE</scope>
    <source>
        <strain evidence="19">PS1010</strain>
    </source>
</reference>
<dbReference type="GO" id="GO:0005737">
    <property type="term" value="C:cytoplasm"/>
    <property type="evidence" value="ECO:0007669"/>
    <property type="project" value="UniProtKB-ARBA"/>
</dbReference>
<dbReference type="GO" id="GO:0019899">
    <property type="term" value="F:enzyme binding"/>
    <property type="evidence" value="ECO:0007669"/>
    <property type="project" value="UniProtKB-ARBA"/>
</dbReference>
<evidence type="ECO:0000256" key="14">
    <source>
        <dbReference type="SAM" id="MobiDB-lite"/>
    </source>
</evidence>
<evidence type="ECO:0000313" key="19">
    <source>
        <dbReference type="EMBL" id="CAI5454539.1"/>
    </source>
</evidence>
<keyword evidence="9" id="KW-0229">DNA integration</keyword>
<gene>
    <name evidence="19" type="ORF">CAMP_LOCUS17176</name>
</gene>
<dbReference type="Pfam" id="PF00665">
    <property type="entry name" value="rve"/>
    <property type="match status" value="1"/>
</dbReference>
<keyword evidence="10" id="KW-0695">RNA-directed DNA polymerase</keyword>
<feature type="region of interest" description="Disordered" evidence="14">
    <location>
        <begin position="212"/>
        <end position="253"/>
    </location>
</feature>
<dbReference type="InterPro" id="IPR036875">
    <property type="entry name" value="Znf_CCHC_sf"/>
</dbReference>
<keyword evidence="3" id="KW-0548">Nucleotidyltransferase</keyword>
<dbReference type="InterPro" id="IPR036397">
    <property type="entry name" value="RNaseH_sf"/>
</dbReference>
<accession>A0A9P1N7Z9</accession>
<feature type="domain" description="CCHC-type" evidence="15">
    <location>
        <begin position="256"/>
        <end position="270"/>
    </location>
</feature>
<dbReference type="SUPFAM" id="SSF57756">
    <property type="entry name" value="Retrovirus zinc finger-like domains"/>
    <property type="match status" value="1"/>
</dbReference>
<keyword evidence="7" id="KW-0255">Endonuclease</keyword>
<evidence type="ECO:0000259" key="18">
    <source>
        <dbReference type="PROSITE" id="PS51027"/>
    </source>
</evidence>
<dbReference type="PROSITE" id="PS51027">
    <property type="entry name" value="INTEGRASE_DBD"/>
    <property type="match status" value="1"/>
</dbReference>